<keyword evidence="1" id="KW-0812">Transmembrane</keyword>
<keyword evidence="1" id="KW-0472">Membrane</keyword>
<dbReference type="OrthoDB" id="9790326at2"/>
<dbReference type="AlphaFoldDB" id="A0A1K1QBT5"/>
<protein>
    <recommendedName>
        <fullName evidence="4">DUF983 domain-containing protein</fullName>
    </recommendedName>
</protein>
<keyword evidence="3" id="KW-1185">Reference proteome</keyword>
<feature type="transmembrane region" description="Helical" evidence="1">
    <location>
        <begin position="53"/>
        <end position="78"/>
    </location>
</feature>
<gene>
    <name evidence="2" type="ORF">SAMN05660313_02579</name>
</gene>
<evidence type="ECO:0000313" key="2">
    <source>
        <dbReference type="EMBL" id="SFW57375.1"/>
    </source>
</evidence>
<feature type="transmembrane region" description="Helical" evidence="1">
    <location>
        <begin position="84"/>
        <end position="103"/>
    </location>
</feature>
<dbReference type="STRING" id="76595.SAMN05660313_02579"/>
<evidence type="ECO:0000256" key="1">
    <source>
        <dbReference type="SAM" id="Phobius"/>
    </source>
</evidence>
<proteinExistence type="predicted"/>
<accession>A0A1K1QBT5</accession>
<dbReference type="Pfam" id="PF06170">
    <property type="entry name" value="DUF983"/>
    <property type="match status" value="1"/>
</dbReference>
<sequence>MASQFLSLLKGKCPQCKKRSIFNTVQGLFFLSIPEMDQVCKNCNFKYEKEPGFFFGAMFVSYALAVAEFVAFAVVFYFILHFPILYTFFGVIFFALLLSTTNYKYSRIIWIYLFYKEKKA</sequence>
<name>A0A1K1QBT5_9FLAO</name>
<dbReference type="Proteomes" id="UP000183257">
    <property type="component" value="Unassembled WGS sequence"/>
</dbReference>
<dbReference type="EMBL" id="FPIY01000003">
    <property type="protein sequence ID" value="SFW57375.1"/>
    <property type="molecule type" value="Genomic_DNA"/>
</dbReference>
<evidence type="ECO:0000313" key="3">
    <source>
        <dbReference type="Proteomes" id="UP000183257"/>
    </source>
</evidence>
<reference evidence="3" key="1">
    <citation type="submission" date="2016-11" db="EMBL/GenBank/DDBJ databases">
        <authorList>
            <person name="Varghese N."/>
            <person name="Submissions S."/>
        </authorList>
    </citation>
    <scope>NUCLEOTIDE SEQUENCE [LARGE SCALE GENOMIC DNA]</scope>
    <source>
        <strain evidence="3">DSM 24786</strain>
    </source>
</reference>
<evidence type="ECO:0008006" key="4">
    <source>
        <dbReference type="Google" id="ProtNLM"/>
    </source>
</evidence>
<dbReference type="RefSeq" id="WP_072304203.1">
    <property type="nucleotide sequence ID" value="NZ_FPIY01000003.1"/>
</dbReference>
<organism evidence="2 3">
    <name type="scientific">Cellulophaga fucicola</name>
    <dbReference type="NCBI Taxonomy" id="76595"/>
    <lineage>
        <taxon>Bacteria</taxon>
        <taxon>Pseudomonadati</taxon>
        <taxon>Bacteroidota</taxon>
        <taxon>Flavobacteriia</taxon>
        <taxon>Flavobacteriales</taxon>
        <taxon>Flavobacteriaceae</taxon>
        <taxon>Cellulophaga</taxon>
    </lineage>
</organism>
<dbReference type="InterPro" id="IPR009325">
    <property type="entry name" value="DUF983"/>
</dbReference>
<keyword evidence="1" id="KW-1133">Transmembrane helix</keyword>